<comment type="pathway">
    <text evidence="1">Secondary metabolite biosynthesis.</text>
</comment>
<comment type="caution">
    <text evidence="4">The sequence shown here is derived from an EMBL/GenBank/DDBJ whole genome shotgun (WGS) entry which is preliminary data.</text>
</comment>
<dbReference type="PANTHER" id="PTHR39598:SF1">
    <property type="entry name" value="AUSTINOID BIOSYNTHESIS CLUSTERS PROTEIN F-RELATED"/>
    <property type="match status" value="1"/>
</dbReference>
<evidence type="ECO:0000256" key="3">
    <source>
        <dbReference type="ARBA" id="ARBA00038133"/>
    </source>
</evidence>
<dbReference type="InterPro" id="IPR032710">
    <property type="entry name" value="NTF2-like_dom_sf"/>
</dbReference>
<gene>
    <name evidence="4" type="ORF">BJX63DRAFT_436073</name>
</gene>
<protein>
    <recommendedName>
        <fullName evidence="6">SnoaL-like domain-containing protein</fullName>
    </recommendedName>
</protein>
<comment type="subunit">
    <text evidence="2">Homodimer.</text>
</comment>
<accession>A0ABR4GZ80</accession>
<name>A0ABR4GZ80_9EURO</name>
<evidence type="ECO:0000256" key="2">
    <source>
        <dbReference type="ARBA" id="ARBA00011738"/>
    </source>
</evidence>
<dbReference type="PANTHER" id="PTHR39598">
    <property type="entry name" value="AUSTINOL SYNTHESIS PROTEIN F-RELATED"/>
    <property type="match status" value="1"/>
</dbReference>
<evidence type="ECO:0000313" key="5">
    <source>
        <dbReference type="Proteomes" id="UP001610334"/>
    </source>
</evidence>
<organism evidence="4 5">
    <name type="scientific">Aspergillus granulosus</name>
    <dbReference type="NCBI Taxonomy" id="176169"/>
    <lineage>
        <taxon>Eukaryota</taxon>
        <taxon>Fungi</taxon>
        <taxon>Dikarya</taxon>
        <taxon>Ascomycota</taxon>
        <taxon>Pezizomycotina</taxon>
        <taxon>Eurotiomycetes</taxon>
        <taxon>Eurotiomycetidae</taxon>
        <taxon>Eurotiales</taxon>
        <taxon>Aspergillaceae</taxon>
        <taxon>Aspergillus</taxon>
        <taxon>Aspergillus subgen. Nidulantes</taxon>
    </lineage>
</organism>
<keyword evidence="5" id="KW-1185">Reference proteome</keyword>
<dbReference type="Proteomes" id="UP001610334">
    <property type="component" value="Unassembled WGS sequence"/>
</dbReference>
<dbReference type="SUPFAM" id="SSF54427">
    <property type="entry name" value="NTF2-like"/>
    <property type="match status" value="1"/>
</dbReference>
<evidence type="ECO:0000256" key="1">
    <source>
        <dbReference type="ARBA" id="ARBA00005179"/>
    </source>
</evidence>
<dbReference type="EMBL" id="JBFXLT010000111">
    <property type="protein sequence ID" value="KAL2808478.1"/>
    <property type="molecule type" value="Genomic_DNA"/>
</dbReference>
<dbReference type="Gene3D" id="3.10.450.50">
    <property type="match status" value="1"/>
</dbReference>
<sequence>MPAPVHIQKETIDKFLTAWKDGRAQDTIALWSDDFEQRLLPLSLQQPSRPRAHAEFFYPKLVNNLTNWKLDIKHIVHDTTNGTAAVYATSSAETPIPGEMWTNEYAIFLSLTEDGSKVKRLEEMVDSAFYQHFFPKFQKYLVEQGALSS</sequence>
<comment type="similarity">
    <text evidence="3">Belongs to the trt14 isomerase family.</text>
</comment>
<dbReference type="InterPro" id="IPR050977">
    <property type="entry name" value="Fungal_Meroterpenoid_Isomerase"/>
</dbReference>
<proteinExistence type="inferred from homology"/>
<evidence type="ECO:0008006" key="6">
    <source>
        <dbReference type="Google" id="ProtNLM"/>
    </source>
</evidence>
<reference evidence="4 5" key="1">
    <citation type="submission" date="2024-07" db="EMBL/GenBank/DDBJ databases">
        <title>Section-level genome sequencing and comparative genomics of Aspergillus sections Usti and Cavernicolus.</title>
        <authorList>
            <consortium name="Lawrence Berkeley National Laboratory"/>
            <person name="Nybo J.L."/>
            <person name="Vesth T.C."/>
            <person name="Theobald S."/>
            <person name="Frisvad J.C."/>
            <person name="Larsen T.O."/>
            <person name="Kjaerboelling I."/>
            <person name="Rothschild-Mancinelli K."/>
            <person name="Lyhne E.K."/>
            <person name="Kogle M.E."/>
            <person name="Barry K."/>
            <person name="Clum A."/>
            <person name="Na H."/>
            <person name="Ledsgaard L."/>
            <person name="Lin J."/>
            <person name="Lipzen A."/>
            <person name="Kuo A."/>
            <person name="Riley R."/>
            <person name="Mondo S."/>
            <person name="Labutti K."/>
            <person name="Haridas S."/>
            <person name="Pangalinan J."/>
            <person name="Salamov A.A."/>
            <person name="Simmons B.A."/>
            <person name="Magnuson J.K."/>
            <person name="Chen J."/>
            <person name="Drula E."/>
            <person name="Henrissat B."/>
            <person name="Wiebenga A."/>
            <person name="Lubbers R.J."/>
            <person name="Gomes A.C."/>
            <person name="Makela M.R."/>
            <person name="Stajich J."/>
            <person name="Grigoriev I.V."/>
            <person name="Mortensen U.H."/>
            <person name="De Vries R.P."/>
            <person name="Baker S.E."/>
            <person name="Andersen M.R."/>
        </authorList>
    </citation>
    <scope>NUCLEOTIDE SEQUENCE [LARGE SCALE GENOMIC DNA]</scope>
    <source>
        <strain evidence="4 5">CBS 588.65</strain>
    </source>
</reference>
<evidence type="ECO:0000313" key="4">
    <source>
        <dbReference type="EMBL" id="KAL2808478.1"/>
    </source>
</evidence>